<evidence type="ECO:0000256" key="5">
    <source>
        <dbReference type="ARBA" id="ARBA00022692"/>
    </source>
</evidence>
<protein>
    <submittedName>
        <fullName evidence="13">Uncharacterized protein YbaP (TraB family)</fullName>
    </submittedName>
</protein>
<sequence length="1182" mass="134609">MVKFYLSQSAVFSFSAIFKRLLFAASALLLITPAIAQQKKDYTLLWRISGKGLKKPSYLFGTMHVKDKRVFGFSDSVMLAIQKSEAFALEIHPDTMISKMFSTLADRDNRRGLRDMLSPEEYARLARRFKQKNGYAMGNNIDPIQLESIMRPEKKSPDDKKTFIDAFLYGVAHGMNKSIYGLENTAQHFDGYFGANSDIKERIRSLVDDNDAEAIDSEEEMIKIYSTGNLNKLAAYLNLGELNDDKLIARNQVMLNSIVSHIHHQTLFSAVGAAHLPGPHGLIELLRNAGYTVEPVKADFTGVANRFNTDYTKLNWKPYVDNQDGYSFELPFTPEKTNIFLGLPSVIYTDIANEVFFGAYAILKGSDTKPADESAVIRSMFNSFKKNQANHIISNKPVSVNGIKGSEILMRTNGDYLRFRILFSNNYLYLLYAGTQLENLYTPYADRFFNSFKTFKITPKANPAWKTFKNDTGAFIVHLPVEPTVMVRNVPSPIVTQSEPFNIKVYMAMDSVNLMGYLVRYNDYPKGTYLADKTKLFDALGNEFKGKGTMLGKPHKIMIEGYEGREVDFKLLDKYYCRIRLMARGNRIYLLMKQNLEEGKALPPGDDFFESFKLIPYKKPQAVTYAIEGTDFTVTMFEKLRFIRDSIPDYRTFLKKSLTTYSTNTGSGGVYGIEHTNISKYYRAANADSIYSELLSRFVPYTDSLLKVDTVVVDQIKGREFISQNKSTGDKRRQRLFIDNDDFFYMATHVADEELFNETSNEFFNSLKKVKDTKHLDLSSSKAAMITADLTSTDSLTYSEAKGALSYYKFEKDELPYVYKALRINYPADSAYDGPGDKLLNVLNAVHDDKTIGELTALYKRPDINDNLKPSILKTITHVDRKKGYQVYLDLLTSETDFKGRYNYDTFVPLTDSLEFVVANYSRIIPLLKNESYRPGLLYVFQSMIDEGKYDEFIRNHFGDLTAFANADLDKYLRKNDSTASDMYLPVYYYMLLMKKVTGQPITAAFTAKLVKRNNIDEQLLTAVTTRIKNKLAVSDVVLNKLLDSVAQRYDLMATLDKTKMLARVPAKYKTQAAFAKLCVYQNAVTNNDDETPGQLKLLGTVADKGKLFYVFSYKYYYNEDDTPELAISGPYTPGSPKLDFSSYHAYEQQAEKGVNWQQQAKKMIGELKKQNEEEQKAAVKK</sequence>
<dbReference type="CDD" id="cd14789">
    <property type="entry name" value="Tiki"/>
    <property type="match status" value="1"/>
</dbReference>
<keyword evidence="9" id="KW-1133">Transmembrane helix</keyword>
<evidence type="ECO:0000313" key="13">
    <source>
        <dbReference type="EMBL" id="PWK78703.1"/>
    </source>
</evidence>
<dbReference type="Pfam" id="PF01963">
    <property type="entry name" value="TraB_PrgY_gumN"/>
    <property type="match status" value="1"/>
</dbReference>
<keyword evidence="8" id="KW-0378">Hydrolase</keyword>
<dbReference type="GO" id="GO:0016020">
    <property type="term" value="C:membrane"/>
    <property type="evidence" value="ECO:0007669"/>
    <property type="project" value="UniProtKB-SubCell"/>
</dbReference>
<dbReference type="AlphaFoldDB" id="A0A316HEV9"/>
<name>A0A316HEV9_9SPHI</name>
<comment type="cofactor">
    <cofactor evidence="2">
        <name>Co(2+)</name>
        <dbReference type="ChEBI" id="CHEBI:48828"/>
    </cofactor>
</comment>
<keyword evidence="14" id="KW-1185">Reference proteome</keyword>
<evidence type="ECO:0000256" key="7">
    <source>
        <dbReference type="ARBA" id="ARBA00022729"/>
    </source>
</evidence>
<comment type="cofactor">
    <cofactor evidence="1">
        <name>Mn(2+)</name>
        <dbReference type="ChEBI" id="CHEBI:29035"/>
    </cofactor>
</comment>
<proteinExistence type="predicted"/>
<dbReference type="GO" id="GO:0006508">
    <property type="term" value="P:proteolysis"/>
    <property type="evidence" value="ECO:0007669"/>
    <property type="project" value="UniProtKB-KW"/>
</dbReference>
<evidence type="ECO:0000256" key="6">
    <source>
        <dbReference type="ARBA" id="ARBA00022723"/>
    </source>
</evidence>
<evidence type="ECO:0000256" key="11">
    <source>
        <dbReference type="ARBA" id="ARBA00023136"/>
    </source>
</evidence>
<evidence type="ECO:0000256" key="2">
    <source>
        <dbReference type="ARBA" id="ARBA00001941"/>
    </source>
</evidence>
<evidence type="ECO:0000256" key="1">
    <source>
        <dbReference type="ARBA" id="ARBA00001936"/>
    </source>
</evidence>
<keyword evidence="10" id="KW-0482">Metalloprotease</keyword>
<keyword evidence="6" id="KW-0479">Metal-binding</keyword>
<accession>A0A316HEV9</accession>
<keyword evidence="5" id="KW-0812">Transmembrane</keyword>
<reference evidence="13 14" key="1">
    <citation type="submission" date="2018-05" db="EMBL/GenBank/DDBJ databases">
        <title>Genomic Encyclopedia of Archaeal and Bacterial Type Strains, Phase II (KMG-II): from individual species to whole genera.</title>
        <authorList>
            <person name="Goeker M."/>
        </authorList>
    </citation>
    <scope>NUCLEOTIDE SEQUENCE [LARGE SCALE GENOMIC DNA]</scope>
    <source>
        <strain evidence="13 14">DSM 19975</strain>
    </source>
</reference>
<dbReference type="PANTHER" id="PTHR31120:SF6">
    <property type="entry name" value="METALLOPROTEASE TIKI HOMOLOG"/>
    <property type="match status" value="1"/>
</dbReference>
<keyword evidence="7" id="KW-0732">Signal</keyword>
<comment type="subcellular location">
    <subcellularLocation>
        <location evidence="3">Membrane</location>
        <topology evidence="3">Single-pass type I membrane protein</topology>
    </subcellularLocation>
</comment>
<organism evidence="13 14">
    <name type="scientific">Mucilaginibacter oryzae</name>
    <dbReference type="NCBI Taxonomy" id="468058"/>
    <lineage>
        <taxon>Bacteria</taxon>
        <taxon>Pseudomonadati</taxon>
        <taxon>Bacteroidota</taxon>
        <taxon>Sphingobacteriia</taxon>
        <taxon>Sphingobacteriales</taxon>
        <taxon>Sphingobacteriaceae</taxon>
        <taxon>Mucilaginibacter</taxon>
    </lineage>
</organism>
<dbReference type="Proteomes" id="UP000245678">
    <property type="component" value="Unassembled WGS sequence"/>
</dbReference>
<evidence type="ECO:0000256" key="9">
    <source>
        <dbReference type="ARBA" id="ARBA00022989"/>
    </source>
</evidence>
<gene>
    <name evidence="13" type="ORF">LX99_01151</name>
</gene>
<dbReference type="EMBL" id="QGHA01000002">
    <property type="protein sequence ID" value="PWK78703.1"/>
    <property type="molecule type" value="Genomic_DNA"/>
</dbReference>
<keyword evidence="11" id="KW-0472">Membrane</keyword>
<keyword evidence="4" id="KW-0645">Protease</keyword>
<dbReference type="InterPro" id="IPR002816">
    <property type="entry name" value="TraB/PrgY/GumN_fam"/>
</dbReference>
<dbReference type="GO" id="GO:0046872">
    <property type="term" value="F:metal ion binding"/>
    <property type="evidence" value="ECO:0007669"/>
    <property type="project" value="UniProtKB-KW"/>
</dbReference>
<dbReference type="RefSeq" id="WP_109607008.1">
    <property type="nucleotide sequence ID" value="NZ_QGHA01000002.1"/>
</dbReference>
<keyword evidence="12" id="KW-0325">Glycoprotein</keyword>
<evidence type="ECO:0000256" key="12">
    <source>
        <dbReference type="ARBA" id="ARBA00023180"/>
    </source>
</evidence>
<evidence type="ECO:0000256" key="10">
    <source>
        <dbReference type="ARBA" id="ARBA00023049"/>
    </source>
</evidence>
<comment type="caution">
    <text evidence="13">The sequence shown here is derived from an EMBL/GenBank/DDBJ whole genome shotgun (WGS) entry which is preliminary data.</text>
</comment>
<evidence type="ECO:0000256" key="3">
    <source>
        <dbReference type="ARBA" id="ARBA00004479"/>
    </source>
</evidence>
<dbReference type="GO" id="GO:0030178">
    <property type="term" value="P:negative regulation of Wnt signaling pathway"/>
    <property type="evidence" value="ECO:0007669"/>
    <property type="project" value="InterPro"/>
</dbReference>
<dbReference type="InterPro" id="IPR040230">
    <property type="entry name" value="TIKI1/2-like"/>
</dbReference>
<dbReference type="PANTHER" id="PTHR31120">
    <property type="entry name" value="METALLOPROTEASE TIKI"/>
    <property type="match status" value="1"/>
</dbReference>
<evidence type="ECO:0000256" key="4">
    <source>
        <dbReference type="ARBA" id="ARBA00022670"/>
    </source>
</evidence>
<evidence type="ECO:0000313" key="14">
    <source>
        <dbReference type="Proteomes" id="UP000245678"/>
    </source>
</evidence>
<dbReference type="GO" id="GO:0004222">
    <property type="term" value="F:metalloendopeptidase activity"/>
    <property type="evidence" value="ECO:0007669"/>
    <property type="project" value="TreeGrafter"/>
</dbReference>
<evidence type="ECO:0000256" key="8">
    <source>
        <dbReference type="ARBA" id="ARBA00022801"/>
    </source>
</evidence>